<dbReference type="InParanoid" id="D8TZF4"/>
<accession>D8TZF4</accession>
<dbReference type="GeneID" id="9615899"/>
<evidence type="ECO:0000313" key="2">
    <source>
        <dbReference type="Proteomes" id="UP000001058"/>
    </source>
</evidence>
<proteinExistence type="predicted"/>
<name>D8TZF4_VOLCA</name>
<dbReference type="RefSeq" id="XP_002951720.1">
    <property type="nucleotide sequence ID" value="XM_002951674.1"/>
</dbReference>
<gene>
    <name evidence="1" type="ORF">VOLCADRAFT_92347</name>
</gene>
<reference evidence="1 2" key="1">
    <citation type="journal article" date="2010" name="Science">
        <title>Genomic analysis of organismal complexity in the multicellular green alga Volvox carteri.</title>
        <authorList>
            <person name="Prochnik S.E."/>
            <person name="Umen J."/>
            <person name="Nedelcu A.M."/>
            <person name="Hallmann A."/>
            <person name="Miller S.M."/>
            <person name="Nishii I."/>
            <person name="Ferris P."/>
            <person name="Kuo A."/>
            <person name="Mitros T."/>
            <person name="Fritz-Laylin L.K."/>
            <person name="Hellsten U."/>
            <person name="Chapman J."/>
            <person name="Simakov O."/>
            <person name="Rensing S.A."/>
            <person name="Terry A."/>
            <person name="Pangilinan J."/>
            <person name="Kapitonov V."/>
            <person name="Jurka J."/>
            <person name="Salamov A."/>
            <person name="Shapiro H."/>
            <person name="Schmutz J."/>
            <person name="Grimwood J."/>
            <person name="Lindquist E."/>
            <person name="Lucas S."/>
            <person name="Grigoriev I.V."/>
            <person name="Schmitt R."/>
            <person name="Kirk D."/>
            <person name="Rokhsar D.S."/>
        </authorList>
    </citation>
    <scope>NUCLEOTIDE SEQUENCE [LARGE SCALE GENOMIC DNA]</scope>
    <source>
        <strain evidence="2">f. Nagariensis / Eve</strain>
    </source>
</reference>
<sequence length="134" mass="14881">MVLCSSQSPHTWPTGTSFQAPRGAYAVGERKLTVQRAKELSERTAHSAETLVADNTMSLLNPKEKAWSRQLFSTILETLELSIAERRSSRSHAMFKSHIVADEETQLLVGAPYIVGADFNENKRKRGTSNGRCC</sequence>
<keyword evidence="2" id="KW-1185">Reference proteome</keyword>
<dbReference type="Proteomes" id="UP000001058">
    <property type="component" value="Unassembled WGS sequence"/>
</dbReference>
<protein>
    <submittedName>
        <fullName evidence="1">Uncharacterized protein</fullName>
    </submittedName>
</protein>
<dbReference type="KEGG" id="vcn:VOLCADRAFT_92347"/>
<evidence type="ECO:0000313" key="1">
    <source>
        <dbReference type="EMBL" id="EFJ47171.1"/>
    </source>
</evidence>
<dbReference type="EMBL" id="GL378346">
    <property type="protein sequence ID" value="EFJ47171.1"/>
    <property type="molecule type" value="Genomic_DNA"/>
</dbReference>
<organism evidence="2">
    <name type="scientific">Volvox carteri f. nagariensis</name>
    <dbReference type="NCBI Taxonomy" id="3068"/>
    <lineage>
        <taxon>Eukaryota</taxon>
        <taxon>Viridiplantae</taxon>
        <taxon>Chlorophyta</taxon>
        <taxon>core chlorophytes</taxon>
        <taxon>Chlorophyceae</taxon>
        <taxon>CS clade</taxon>
        <taxon>Chlamydomonadales</taxon>
        <taxon>Volvocaceae</taxon>
        <taxon>Volvox</taxon>
    </lineage>
</organism>
<dbReference type="AlphaFoldDB" id="D8TZF4"/>